<dbReference type="Proteomes" id="UP001163046">
    <property type="component" value="Unassembled WGS sequence"/>
</dbReference>
<evidence type="ECO:0000313" key="3">
    <source>
        <dbReference type="Proteomes" id="UP001163046"/>
    </source>
</evidence>
<comment type="caution">
    <text evidence="2">The sequence shown here is derived from an EMBL/GenBank/DDBJ whole genome shotgun (WGS) entry which is preliminary data.</text>
</comment>
<feature type="region of interest" description="Disordered" evidence="1">
    <location>
        <begin position="25"/>
        <end position="74"/>
    </location>
</feature>
<dbReference type="EMBL" id="MU825446">
    <property type="protein sequence ID" value="KAJ7388930.1"/>
    <property type="molecule type" value="Genomic_DNA"/>
</dbReference>
<feature type="compositionally biased region" description="Basic residues" evidence="1">
    <location>
        <begin position="65"/>
        <end position="74"/>
    </location>
</feature>
<name>A0A9W9ZWV0_9CNID</name>
<dbReference type="AlphaFoldDB" id="A0A9W9ZWV0"/>
<sequence>MEVRPSLESDPQVGTPEITALTLEKRSHEAPRMQFTSGQPQANVPHTQVPNGIPLDHQQDIFAGKTRRRRRKHA</sequence>
<evidence type="ECO:0000256" key="1">
    <source>
        <dbReference type="SAM" id="MobiDB-lite"/>
    </source>
</evidence>
<accession>A0A9W9ZWV0</accession>
<keyword evidence="3" id="KW-1185">Reference proteome</keyword>
<protein>
    <submittedName>
        <fullName evidence="2">Uncharacterized protein</fullName>
    </submittedName>
</protein>
<organism evidence="2 3">
    <name type="scientific">Desmophyllum pertusum</name>
    <dbReference type="NCBI Taxonomy" id="174260"/>
    <lineage>
        <taxon>Eukaryota</taxon>
        <taxon>Metazoa</taxon>
        <taxon>Cnidaria</taxon>
        <taxon>Anthozoa</taxon>
        <taxon>Hexacorallia</taxon>
        <taxon>Scleractinia</taxon>
        <taxon>Caryophylliina</taxon>
        <taxon>Caryophylliidae</taxon>
        <taxon>Desmophyllum</taxon>
    </lineage>
</organism>
<evidence type="ECO:0000313" key="2">
    <source>
        <dbReference type="EMBL" id="KAJ7388930.1"/>
    </source>
</evidence>
<gene>
    <name evidence="2" type="ORF">OS493_034857</name>
</gene>
<reference evidence="2" key="1">
    <citation type="submission" date="2023-01" db="EMBL/GenBank/DDBJ databases">
        <title>Genome assembly of the deep-sea coral Lophelia pertusa.</title>
        <authorList>
            <person name="Herrera S."/>
            <person name="Cordes E."/>
        </authorList>
    </citation>
    <scope>NUCLEOTIDE SEQUENCE</scope>
    <source>
        <strain evidence="2">USNM1676648</strain>
        <tissue evidence="2">Polyp</tissue>
    </source>
</reference>
<proteinExistence type="predicted"/>
<feature type="compositionally biased region" description="Polar residues" evidence="1">
    <location>
        <begin position="34"/>
        <end position="50"/>
    </location>
</feature>